<dbReference type="EMBL" id="CP036434">
    <property type="protein sequence ID" value="QDV07939.1"/>
    <property type="molecule type" value="Genomic_DNA"/>
</dbReference>
<comment type="similarity">
    <text evidence="1 6">Belongs to the sigma-70 factor family. ECF subfamily.</text>
</comment>
<dbReference type="InterPro" id="IPR036388">
    <property type="entry name" value="WH-like_DNA-bd_sf"/>
</dbReference>
<sequence>MSPPPGEEPGEKPDPRNESSDSENGPAEPEYDPAPMQAEATQLMTAARMGSSDAFETLFRKVRGSAFQAARSLVGSHEDAQDLTQEAFIKAYKARDSYDPTQPFLPWFHRILRNTCFSFLRKKGRLRERSIHRTDASGEDATWDIVDENAPNPSERAEHDERTHAFSAALDKLKARDREIIVLRHYQDLSYKDIAAALSIPEGTVMSRLFHARKRLQALLSEDVAQVVASGTRPRERKRGATSKPTREGLVS</sequence>
<evidence type="ECO:0000259" key="8">
    <source>
        <dbReference type="Pfam" id="PF04542"/>
    </source>
</evidence>
<feature type="domain" description="RNA polymerase sigma factor 70 region 4 type 2" evidence="9">
    <location>
        <begin position="165"/>
        <end position="216"/>
    </location>
</feature>
<feature type="region of interest" description="Disordered" evidence="7">
    <location>
        <begin position="1"/>
        <end position="42"/>
    </location>
</feature>
<dbReference type="InterPro" id="IPR013325">
    <property type="entry name" value="RNA_pol_sigma_r2"/>
</dbReference>
<dbReference type="InterPro" id="IPR014284">
    <property type="entry name" value="RNA_pol_sigma-70_dom"/>
</dbReference>
<reference evidence="10 11" key="1">
    <citation type="submission" date="2019-02" db="EMBL/GenBank/DDBJ databases">
        <title>Deep-cultivation of Planctomycetes and their phenomic and genomic characterization uncovers novel biology.</title>
        <authorList>
            <person name="Wiegand S."/>
            <person name="Jogler M."/>
            <person name="Boedeker C."/>
            <person name="Pinto D."/>
            <person name="Vollmers J."/>
            <person name="Rivas-Marin E."/>
            <person name="Kohn T."/>
            <person name="Peeters S.H."/>
            <person name="Heuer A."/>
            <person name="Rast P."/>
            <person name="Oberbeckmann S."/>
            <person name="Bunk B."/>
            <person name="Jeske O."/>
            <person name="Meyerdierks A."/>
            <person name="Storesund J.E."/>
            <person name="Kallscheuer N."/>
            <person name="Luecker S."/>
            <person name="Lage O.M."/>
            <person name="Pohl T."/>
            <person name="Merkel B.J."/>
            <person name="Hornburger P."/>
            <person name="Mueller R.-W."/>
            <person name="Bruemmer F."/>
            <person name="Labrenz M."/>
            <person name="Spormann A.M."/>
            <person name="Op den Camp H."/>
            <person name="Overmann J."/>
            <person name="Amann R."/>
            <person name="Jetten M.S.M."/>
            <person name="Mascher T."/>
            <person name="Medema M.H."/>
            <person name="Devos D.P."/>
            <person name="Kaster A.-K."/>
            <person name="Ovreas L."/>
            <person name="Rohde M."/>
            <person name="Galperin M.Y."/>
            <person name="Jogler C."/>
        </authorList>
    </citation>
    <scope>NUCLEOTIDE SEQUENCE [LARGE SCALE GENOMIC DNA]</scope>
    <source>
        <strain evidence="10 11">Poly30</strain>
    </source>
</reference>
<evidence type="ECO:0000256" key="4">
    <source>
        <dbReference type="ARBA" id="ARBA00023125"/>
    </source>
</evidence>
<accession>A0A518EV13</accession>
<dbReference type="GO" id="GO:0006352">
    <property type="term" value="P:DNA-templated transcription initiation"/>
    <property type="evidence" value="ECO:0007669"/>
    <property type="project" value="InterPro"/>
</dbReference>
<name>A0A518EV13_9BACT</name>
<evidence type="ECO:0000256" key="3">
    <source>
        <dbReference type="ARBA" id="ARBA00023082"/>
    </source>
</evidence>
<feature type="domain" description="RNA polymerase sigma-70 region 2" evidence="8">
    <location>
        <begin position="58"/>
        <end position="125"/>
    </location>
</feature>
<dbReference type="NCBIfam" id="TIGR02937">
    <property type="entry name" value="sigma70-ECF"/>
    <property type="match status" value="1"/>
</dbReference>
<evidence type="ECO:0000256" key="1">
    <source>
        <dbReference type="ARBA" id="ARBA00010641"/>
    </source>
</evidence>
<evidence type="ECO:0000256" key="6">
    <source>
        <dbReference type="RuleBase" id="RU000716"/>
    </source>
</evidence>
<dbReference type="SUPFAM" id="SSF88946">
    <property type="entry name" value="Sigma2 domain of RNA polymerase sigma factors"/>
    <property type="match status" value="1"/>
</dbReference>
<keyword evidence="11" id="KW-1185">Reference proteome</keyword>
<dbReference type="GO" id="GO:0003677">
    <property type="term" value="F:DNA binding"/>
    <property type="evidence" value="ECO:0007669"/>
    <property type="project" value="UniProtKB-KW"/>
</dbReference>
<dbReference type="PANTHER" id="PTHR43133:SF8">
    <property type="entry name" value="RNA POLYMERASE SIGMA FACTOR HI_1459-RELATED"/>
    <property type="match status" value="1"/>
</dbReference>
<dbReference type="Gene3D" id="1.10.1740.10">
    <property type="match status" value="1"/>
</dbReference>
<dbReference type="Proteomes" id="UP000320390">
    <property type="component" value="Chromosome"/>
</dbReference>
<gene>
    <name evidence="10" type="primary">sigE_6</name>
    <name evidence="10" type="ORF">Poly30_34750</name>
</gene>
<evidence type="ECO:0000256" key="2">
    <source>
        <dbReference type="ARBA" id="ARBA00023015"/>
    </source>
</evidence>
<proteinExistence type="inferred from homology"/>
<evidence type="ECO:0000256" key="7">
    <source>
        <dbReference type="SAM" id="MobiDB-lite"/>
    </source>
</evidence>
<evidence type="ECO:0000313" key="10">
    <source>
        <dbReference type="EMBL" id="QDV07939.1"/>
    </source>
</evidence>
<dbReference type="Pfam" id="PF08281">
    <property type="entry name" value="Sigma70_r4_2"/>
    <property type="match status" value="1"/>
</dbReference>
<keyword evidence="2 6" id="KW-0805">Transcription regulation</keyword>
<dbReference type="PROSITE" id="PS01063">
    <property type="entry name" value="SIGMA70_ECF"/>
    <property type="match status" value="1"/>
</dbReference>
<dbReference type="InterPro" id="IPR000838">
    <property type="entry name" value="RNA_pol_sigma70_ECF_CS"/>
</dbReference>
<evidence type="ECO:0000313" key="11">
    <source>
        <dbReference type="Proteomes" id="UP000320390"/>
    </source>
</evidence>
<evidence type="ECO:0000256" key="5">
    <source>
        <dbReference type="ARBA" id="ARBA00023163"/>
    </source>
</evidence>
<keyword evidence="4 6" id="KW-0238">DNA-binding</keyword>
<feature type="compositionally biased region" description="Basic and acidic residues" evidence="7">
    <location>
        <begin position="9"/>
        <end position="19"/>
    </location>
</feature>
<protein>
    <recommendedName>
        <fullName evidence="6">RNA polymerase sigma factor</fullName>
    </recommendedName>
</protein>
<dbReference type="Pfam" id="PF04542">
    <property type="entry name" value="Sigma70_r2"/>
    <property type="match status" value="1"/>
</dbReference>
<keyword evidence="3 6" id="KW-0731">Sigma factor</keyword>
<dbReference type="InterPro" id="IPR013249">
    <property type="entry name" value="RNA_pol_sigma70_r4_t2"/>
</dbReference>
<feature type="region of interest" description="Disordered" evidence="7">
    <location>
        <begin position="227"/>
        <end position="252"/>
    </location>
</feature>
<organism evidence="10 11">
    <name type="scientific">Saltatorellus ferox</name>
    <dbReference type="NCBI Taxonomy" id="2528018"/>
    <lineage>
        <taxon>Bacteria</taxon>
        <taxon>Pseudomonadati</taxon>
        <taxon>Planctomycetota</taxon>
        <taxon>Planctomycetia</taxon>
        <taxon>Planctomycetia incertae sedis</taxon>
        <taxon>Saltatorellus</taxon>
    </lineage>
</organism>
<evidence type="ECO:0000259" key="9">
    <source>
        <dbReference type="Pfam" id="PF08281"/>
    </source>
</evidence>
<dbReference type="InterPro" id="IPR013324">
    <property type="entry name" value="RNA_pol_sigma_r3/r4-like"/>
</dbReference>
<dbReference type="InterPro" id="IPR007627">
    <property type="entry name" value="RNA_pol_sigma70_r2"/>
</dbReference>
<dbReference type="AlphaFoldDB" id="A0A518EV13"/>
<dbReference type="CDD" id="cd06171">
    <property type="entry name" value="Sigma70_r4"/>
    <property type="match status" value="1"/>
</dbReference>
<dbReference type="PANTHER" id="PTHR43133">
    <property type="entry name" value="RNA POLYMERASE ECF-TYPE SIGMA FACTO"/>
    <property type="match status" value="1"/>
</dbReference>
<dbReference type="GO" id="GO:0016987">
    <property type="term" value="F:sigma factor activity"/>
    <property type="evidence" value="ECO:0007669"/>
    <property type="project" value="UniProtKB-KW"/>
</dbReference>
<dbReference type="RefSeq" id="WP_419190292.1">
    <property type="nucleotide sequence ID" value="NZ_CP036434.1"/>
</dbReference>
<dbReference type="Gene3D" id="1.10.10.10">
    <property type="entry name" value="Winged helix-like DNA-binding domain superfamily/Winged helix DNA-binding domain"/>
    <property type="match status" value="1"/>
</dbReference>
<dbReference type="InterPro" id="IPR039425">
    <property type="entry name" value="RNA_pol_sigma-70-like"/>
</dbReference>
<dbReference type="SUPFAM" id="SSF88659">
    <property type="entry name" value="Sigma3 and sigma4 domains of RNA polymerase sigma factors"/>
    <property type="match status" value="1"/>
</dbReference>
<keyword evidence="5 6" id="KW-0804">Transcription</keyword>